<organism evidence="1 2">
    <name type="scientific">Thelephora ganbajun</name>
    <name type="common">Ganba fungus</name>
    <dbReference type="NCBI Taxonomy" id="370292"/>
    <lineage>
        <taxon>Eukaryota</taxon>
        <taxon>Fungi</taxon>
        <taxon>Dikarya</taxon>
        <taxon>Basidiomycota</taxon>
        <taxon>Agaricomycotina</taxon>
        <taxon>Agaricomycetes</taxon>
        <taxon>Thelephorales</taxon>
        <taxon>Thelephoraceae</taxon>
        <taxon>Thelephora</taxon>
    </lineage>
</organism>
<protein>
    <submittedName>
        <fullName evidence="1">Uncharacterized protein</fullName>
    </submittedName>
</protein>
<sequence>MILIVLHEREHERQVPSNVPNQQPSHDAPDLSSAERQSEVQNWVECEDRGTVTEQPPEVSPECISEDDHIGEEVDDSVQLGSRERDHRDTTLGATVTPVDVLRERAWGFGALKAVLGTISAIYANHEEAVGVRNKIEDLLSRIEALEARFATPPGNLVEQRRRSELIRYGIIPP</sequence>
<evidence type="ECO:0000313" key="2">
    <source>
        <dbReference type="Proteomes" id="UP000886501"/>
    </source>
</evidence>
<evidence type="ECO:0000313" key="1">
    <source>
        <dbReference type="EMBL" id="KAF9642269.1"/>
    </source>
</evidence>
<accession>A0ACB6YYC6</accession>
<reference evidence="1" key="1">
    <citation type="submission" date="2019-10" db="EMBL/GenBank/DDBJ databases">
        <authorList>
            <consortium name="DOE Joint Genome Institute"/>
            <person name="Kuo A."/>
            <person name="Miyauchi S."/>
            <person name="Kiss E."/>
            <person name="Drula E."/>
            <person name="Kohler A."/>
            <person name="Sanchez-Garcia M."/>
            <person name="Andreopoulos B."/>
            <person name="Barry K.W."/>
            <person name="Bonito G."/>
            <person name="Buee M."/>
            <person name="Carver A."/>
            <person name="Chen C."/>
            <person name="Cichocki N."/>
            <person name="Clum A."/>
            <person name="Culley D."/>
            <person name="Crous P.W."/>
            <person name="Fauchery L."/>
            <person name="Girlanda M."/>
            <person name="Hayes R."/>
            <person name="Keri Z."/>
            <person name="Labutti K."/>
            <person name="Lipzen A."/>
            <person name="Lombard V."/>
            <person name="Magnuson J."/>
            <person name="Maillard F."/>
            <person name="Morin E."/>
            <person name="Murat C."/>
            <person name="Nolan M."/>
            <person name="Ohm R."/>
            <person name="Pangilinan J."/>
            <person name="Pereira M."/>
            <person name="Perotto S."/>
            <person name="Peter M."/>
            <person name="Riley R."/>
            <person name="Sitrit Y."/>
            <person name="Stielow B."/>
            <person name="Szollosi G."/>
            <person name="Zifcakova L."/>
            <person name="Stursova M."/>
            <person name="Spatafora J.W."/>
            <person name="Tedersoo L."/>
            <person name="Vaario L.-M."/>
            <person name="Yamada A."/>
            <person name="Yan M."/>
            <person name="Wang P."/>
            <person name="Xu J."/>
            <person name="Bruns T."/>
            <person name="Baldrian P."/>
            <person name="Vilgalys R."/>
            <person name="Henrissat B."/>
            <person name="Grigoriev I.V."/>
            <person name="Hibbett D."/>
            <person name="Nagy L.G."/>
            <person name="Martin F.M."/>
        </authorList>
    </citation>
    <scope>NUCLEOTIDE SEQUENCE</scope>
    <source>
        <strain evidence="1">P2</strain>
    </source>
</reference>
<dbReference type="Proteomes" id="UP000886501">
    <property type="component" value="Unassembled WGS sequence"/>
</dbReference>
<proteinExistence type="predicted"/>
<name>A0ACB6YYC6_THEGA</name>
<reference evidence="1" key="2">
    <citation type="journal article" date="2020" name="Nat. Commun.">
        <title>Large-scale genome sequencing of mycorrhizal fungi provides insights into the early evolution of symbiotic traits.</title>
        <authorList>
            <person name="Miyauchi S."/>
            <person name="Kiss E."/>
            <person name="Kuo A."/>
            <person name="Drula E."/>
            <person name="Kohler A."/>
            <person name="Sanchez-Garcia M."/>
            <person name="Morin E."/>
            <person name="Andreopoulos B."/>
            <person name="Barry K.W."/>
            <person name="Bonito G."/>
            <person name="Buee M."/>
            <person name="Carver A."/>
            <person name="Chen C."/>
            <person name="Cichocki N."/>
            <person name="Clum A."/>
            <person name="Culley D."/>
            <person name="Crous P.W."/>
            <person name="Fauchery L."/>
            <person name="Girlanda M."/>
            <person name="Hayes R.D."/>
            <person name="Keri Z."/>
            <person name="LaButti K."/>
            <person name="Lipzen A."/>
            <person name="Lombard V."/>
            <person name="Magnuson J."/>
            <person name="Maillard F."/>
            <person name="Murat C."/>
            <person name="Nolan M."/>
            <person name="Ohm R.A."/>
            <person name="Pangilinan J."/>
            <person name="Pereira M.F."/>
            <person name="Perotto S."/>
            <person name="Peter M."/>
            <person name="Pfister S."/>
            <person name="Riley R."/>
            <person name="Sitrit Y."/>
            <person name="Stielow J.B."/>
            <person name="Szollosi G."/>
            <person name="Zifcakova L."/>
            <person name="Stursova M."/>
            <person name="Spatafora J.W."/>
            <person name="Tedersoo L."/>
            <person name="Vaario L.M."/>
            <person name="Yamada A."/>
            <person name="Yan M."/>
            <person name="Wang P."/>
            <person name="Xu J."/>
            <person name="Bruns T."/>
            <person name="Baldrian P."/>
            <person name="Vilgalys R."/>
            <person name="Dunand C."/>
            <person name="Henrissat B."/>
            <person name="Grigoriev I.V."/>
            <person name="Hibbett D."/>
            <person name="Nagy L.G."/>
            <person name="Martin F.M."/>
        </authorList>
    </citation>
    <scope>NUCLEOTIDE SEQUENCE</scope>
    <source>
        <strain evidence="1">P2</strain>
    </source>
</reference>
<keyword evidence="2" id="KW-1185">Reference proteome</keyword>
<gene>
    <name evidence="1" type="ORF">BDM02DRAFT_3193578</name>
</gene>
<dbReference type="EMBL" id="MU118569">
    <property type="protein sequence ID" value="KAF9642269.1"/>
    <property type="molecule type" value="Genomic_DNA"/>
</dbReference>
<comment type="caution">
    <text evidence="1">The sequence shown here is derived from an EMBL/GenBank/DDBJ whole genome shotgun (WGS) entry which is preliminary data.</text>
</comment>